<keyword evidence="2" id="KW-0597">Phosphoprotein</keyword>
<proteinExistence type="predicted"/>
<dbReference type="InterPro" id="IPR013120">
    <property type="entry name" value="FAR_NAD-bd"/>
</dbReference>
<dbReference type="Pfam" id="PF07993">
    <property type="entry name" value="NAD_binding_4"/>
    <property type="match status" value="1"/>
</dbReference>
<dbReference type="AlphaFoldDB" id="A0A8E2F411"/>
<gene>
    <name evidence="5" type="ORF">AOQ84DRAFT_220266</name>
</gene>
<dbReference type="OrthoDB" id="429813at2759"/>
<dbReference type="EMBL" id="KV749343">
    <property type="protein sequence ID" value="OCL09893.1"/>
    <property type="molecule type" value="Genomic_DNA"/>
</dbReference>
<evidence type="ECO:0000256" key="2">
    <source>
        <dbReference type="ARBA" id="ARBA00022553"/>
    </source>
</evidence>
<dbReference type="SUPFAM" id="SSF56801">
    <property type="entry name" value="Acetyl-CoA synthetase-like"/>
    <property type="match status" value="1"/>
</dbReference>
<protein>
    <recommendedName>
        <fullName evidence="4">Thioester reductase (TE) domain-containing protein</fullName>
    </recommendedName>
</protein>
<sequence length="712" mass="77677">MVSCAGSRIPDEIGDLLVDRGIHLVTAFGASESGFLFTSMGRPRDDKDWAYLRAPPHVARYIHMKPVGGELYECVVLDGYIGKVVTNSDDPLNSYHIKDLFGIHPTKSNSWKYVRRIDDRITLVNGEKILPLDMEGRIRQEAEVKDAVVFCVDKPVPGLLIFRADTASGLSDDAFINKIWPAIEDANSRAESFAQISREMISILLQTVDVPMTNKSSIVEETYSRMDNTNEDPKSRNRFSHAPGRQLESHLDASSTMVLECGNTARLANYSYSIRLNNDIEVDNEYDAMQNFVDEFSKIETQTAAPKSIVIVLTGVTGSLGAHLLHRLLSYTDISKIYCLIPHISSQYLKKVLALPGGLTQARLGFSEPVLSSLYTNLTHIIHCAWPVNFTLPLSSFTPQFAAVHNLLCLSLQTPTLAHLLFCSSVGTGTASPYSPIPEAPVPSFTHASPTGYARAKIVCECIIETAVANSNATATILRIGQITPSMTVGTRLWDPTEAIPLMIRAGAMTGTLLFDPLDTQSCSWIPVDVLAAAVCEIAGLAGLQGESAVNGHIEMVGGMTNGTANGVASGDSNGYLKFTHDTTNGDKIGHPRPAASLQPTYNLVHPRPFPWSALLPLLRTAGLSFDIVSWSQWLRNLETGPQDPVPNPAIKLLRFWKGRGEDAERKGVKFATSAAQKVSPSLRDAEAVLSEQYIGEAVAAWKEEWEGKKGE</sequence>
<accession>A0A8E2F411</accession>
<dbReference type="Gene3D" id="3.40.50.720">
    <property type="entry name" value="NAD(P)-binding Rossmann-like Domain"/>
    <property type="match status" value="1"/>
</dbReference>
<feature type="region of interest" description="Disordered" evidence="3">
    <location>
        <begin position="224"/>
        <end position="245"/>
    </location>
</feature>
<dbReference type="Pfam" id="PF23562">
    <property type="entry name" value="AMP-binding_C_3"/>
    <property type="match status" value="1"/>
</dbReference>
<keyword evidence="6" id="KW-1185">Reference proteome</keyword>
<organism evidence="5 6">
    <name type="scientific">Glonium stellatum</name>
    <dbReference type="NCBI Taxonomy" id="574774"/>
    <lineage>
        <taxon>Eukaryota</taxon>
        <taxon>Fungi</taxon>
        <taxon>Dikarya</taxon>
        <taxon>Ascomycota</taxon>
        <taxon>Pezizomycotina</taxon>
        <taxon>Dothideomycetes</taxon>
        <taxon>Pleosporomycetidae</taxon>
        <taxon>Gloniales</taxon>
        <taxon>Gloniaceae</taxon>
        <taxon>Glonium</taxon>
    </lineage>
</organism>
<evidence type="ECO:0000256" key="3">
    <source>
        <dbReference type="SAM" id="MobiDB-lite"/>
    </source>
</evidence>
<reference evidence="5 6" key="1">
    <citation type="journal article" date="2016" name="Nat. Commun.">
        <title>Ectomycorrhizal ecology is imprinted in the genome of the dominant symbiotic fungus Cenococcum geophilum.</title>
        <authorList>
            <consortium name="DOE Joint Genome Institute"/>
            <person name="Peter M."/>
            <person name="Kohler A."/>
            <person name="Ohm R.A."/>
            <person name="Kuo A."/>
            <person name="Krutzmann J."/>
            <person name="Morin E."/>
            <person name="Arend M."/>
            <person name="Barry K.W."/>
            <person name="Binder M."/>
            <person name="Choi C."/>
            <person name="Clum A."/>
            <person name="Copeland A."/>
            <person name="Grisel N."/>
            <person name="Haridas S."/>
            <person name="Kipfer T."/>
            <person name="LaButti K."/>
            <person name="Lindquist E."/>
            <person name="Lipzen A."/>
            <person name="Maire R."/>
            <person name="Meier B."/>
            <person name="Mihaltcheva S."/>
            <person name="Molinier V."/>
            <person name="Murat C."/>
            <person name="Poggeler S."/>
            <person name="Quandt C.A."/>
            <person name="Sperisen C."/>
            <person name="Tritt A."/>
            <person name="Tisserant E."/>
            <person name="Crous P.W."/>
            <person name="Henrissat B."/>
            <person name="Nehls U."/>
            <person name="Egli S."/>
            <person name="Spatafora J.W."/>
            <person name="Grigoriev I.V."/>
            <person name="Martin F.M."/>
        </authorList>
    </citation>
    <scope>NUCLEOTIDE SEQUENCE [LARGE SCALE GENOMIC DNA]</scope>
    <source>
        <strain evidence="5 6">CBS 207.34</strain>
    </source>
</reference>
<evidence type="ECO:0000256" key="1">
    <source>
        <dbReference type="ARBA" id="ARBA00022450"/>
    </source>
</evidence>
<dbReference type="PANTHER" id="PTHR43439:SF2">
    <property type="entry name" value="ENZYME, PUTATIVE (JCVI)-RELATED"/>
    <property type="match status" value="1"/>
</dbReference>
<name>A0A8E2F411_9PEZI</name>
<feature type="domain" description="Thioester reductase (TE)" evidence="4">
    <location>
        <begin position="313"/>
        <end position="534"/>
    </location>
</feature>
<dbReference type="InterPro" id="IPR051414">
    <property type="entry name" value="Adenylate-forming_Reductase"/>
</dbReference>
<evidence type="ECO:0000313" key="5">
    <source>
        <dbReference type="EMBL" id="OCL09893.1"/>
    </source>
</evidence>
<dbReference type="InterPro" id="IPR036291">
    <property type="entry name" value="NAD(P)-bd_dom_sf"/>
</dbReference>
<dbReference type="SUPFAM" id="SSF51735">
    <property type="entry name" value="NAD(P)-binding Rossmann-fold domains"/>
    <property type="match status" value="1"/>
</dbReference>
<evidence type="ECO:0000313" key="6">
    <source>
        <dbReference type="Proteomes" id="UP000250140"/>
    </source>
</evidence>
<dbReference type="PANTHER" id="PTHR43439">
    <property type="entry name" value="PHENYLACETATE-COENZYME A LIGASE"/>
    <property type="match status" value="1"/>
</dbReference>
<dbReference type="Proteomes" id="UP000250140">
    <property type="component" value="Unassembled WGS sequence"/>
</dbReference>
<keyword evidence="1" id="KW-0596">Phosphopantetheine</keyword>
<evidence type="ECO:0000259" key="4">
    <source>
        <dbReference type="Pfam" id="PF07993"/>
    </source>
</evidence>